<protein>
    <submittedName>
        <fullName evidence="1">Uncharacterized protein</fullName>
    </submittedName>
</protein>
<dbReference type="Proteomes" id="UP000830768">
    <property type="component" value="Chromosome 6"/>
</dbReference>
<keyword evidence="2" id="KW-1185">Reference proteome</keyword>
<gene>
    <name evidence="1" type="ORF">LCI18_007367</name>
</gene>
<proteinExistence type="predicted"/>
<sequence>MTQTYEYDVPMFCGGCASAVRNAVTALPNVQSVDTSVEKQKVTVAVEDDVTLDQVKLAIQKAGKQVKGGRVKEGEIGAVPRKLPIVST</sequence>
<name>A0ACD3Z5J9_FUSSC</name>
<dbReference type="EMBL" id="CP090035">
    <property type="protein sequence ID" value="UPK96432.1"/>
    <property type="molecule type" value="Genomic_DNA"/>
</dbReference>
<evidence type="ECO:0000313" key="2">
    <source>
        <dbReference type="Proteomes" id="UP000830768"/>
    </source>
</evidence>
<evidence type="ECO:0000313" key="1">
    <source>
        <dbReference type="EMBL" id="UPK96432.1"/>
    </source>
</evidence>
<organism evidence="1 2">
    <name type="scientific">Fusarium solani subsp. cucurbitae</name>
    <name type="common">Neocosmosporum cucurbitae</name>
    <dbReference type="NCBI Taxonomy" id="2747967"/>
    <lineage>
        <taxon>Eukaryota</taxon>
        <taxon>Fungi</taxon>
        <taxon>Dikarya</taxon>
        <taxon>Ascomycota</taxon>
        <taxon>Pezizomycotina</taxon>
        <taxon>Sordariomycetes</taxon>
        <taxon>Hypocreomycetidae</taxon>
        <taxon>Hypocreales</taxon>
        <taxon>Nectriaceae</taxon>
        <taxon>Fusarium</taxon>
        <taxon>Fusarium solani species complex</taxon>
    </lineage>
</organism>
<reference evidence="1" key="1">
    <citation type="submission" date="2021-11" db="EMBL/GenBank/DDBJ databases">
        <title>Fusarium solani-melongenae Genome sequencing and assembly.</title>
        <authorList>
            <person name="Xie S."/>
            <person name="Huang L."/>
            <person name="Zhang X."/>
        </authorList>
    </citation>
    <scope>NUCLEOTIDE SEQUENCE</scope>
    <source>
        <strain evidence="1">CRI 24-3</strain>
    </source>
</reference>
<accession>A0ACD3Z5J9</accession>